<proteinExistence type="predicted"/>
<gene>
    <name evidence="2" type="ORF">D6D28_08761</name>
</gene>
<dbReference type="AlphaFoldDB" id="A0A4S8S743"/>
<evidence type="ECO:0000313" key="3">
    <source>
        <dbReference type="Proteomes" id="UP000304951"/>
    </source>
</evidence>
<protein>
    <submittedName>
        <fullName evidence="2">Uncharacterized protein</fullName>
    </submittedName>
</protein>
<evidence type="ECO:0000313" key="2">
    <source>
        <dbReference type="EMBL" id="THV65895.1"/>
    </source>
</evidence>
<dbReference type="Proteomes" id="UP000304951">
    <property type="component" value="Unassembled WGS sequence"/>
</dbReference>
<evidence type="ECO:0000256" key="1">
    <source>
        <dbReference type="SAM" id="Phobius"/>
    </source>
</evidence>
<dbReference type="EMBL" id="QZAF01000592">
    <property type="protein sequence ID" value="THV65895.1"/>
    <property type="molecule type" value="Genomic_DNA"/>
</dbReference>
<feature type="transmembrane region" description="Helical" evidence="1">
    <location>
        <begin position="100"/>
        <end position="121"/>
    </location>
</feature>
<keyword evidence="1" id="KW-0472">Membrane</keyword>
<comment type="caution">
    <text evidence="2">The sequence shown here is derived from an EMBL/GenBank/DDBJ whole genome shotgun (WGS) entry which is preliminary data.</text>
</comment>
<keyword evidence="1" id="KW-0812">Transmembrane</keyword>
<reference evidence="2 3" key="1">
    <citation type="submission" date="2018-10" db="EMBL/GenBank/DDBJ databases">
        <title>Fifty Aureobasidium pullulans genomes reveal a recombining polyextremotolerant generalist.</title>
        <authorList>
            <person name="Gostincar C."/>
            <person name="Turk M."/>
            <person name="Zajc J."/>
            <person name="Gunde-Cimerman N."/>
        </authorList>
    </citation>
    <scope>NUCLEOTIDE SEQUENCE [LARGE SCALE GENOMIC DNA]</scope>
    <source>
        <strain evidence="2 3">EXF-11900</strain>
    </source>
</reference>
<sequence>MLNSPTNPIETQEQQTNNRVCTRGTSFSIRINITATIINNTNKTTFAKVVTDITTIKMLSWHHLLKAPVFLSGLIVNAILAFFLLWAVRTGHAARVWLPLVISMVIIGIIQGASVMAFLCLEPEPEPEPEPDVDHALDDINDIPMFELELASSSESEEDD</sequence>
<organism evidence="2 3">
    <name type="scientific">Aureobasidium pullulans</name>
    <name type="common">Black yeast</name>
    <name type="synonym">Pullularia pullulans</name>
    <dbReference type="NCBI Taxonomy" id="5580"/>
    <lineage>
        <taxon>Eukaryota</taxon>
        <taxon>Fungi</taxon>
        <taxon>Dikarya</taxon>
        <taxon>Ascomycota</taxon>
        <taxon>Pezizomycotina</taxon>
        <taxon>Dothideomycetes</taxon>
        <taxon>Dothideomycetidae</taxon>
        <taxon>Dothideales</taxon>
        <taxon>Saccotheciaceae</taxon>
        <taxon>Aureobasidium</taxon>
    </lineage>
</organism>
<accession>A0A4S8S743</accession>
<feature type="transmembrane region" description="Helical" evidence="1">
    <location>
        <begin position="67"/>
        <end position="88"/>
    </location>
</feature>
<keyword evidence="1" id="KW-1133">Transmembrane helix</keyword>
<name>A0A4S8S743_AURPU</name>